<name>A0A9D2JNF9_9FIRM</name>
<dbReference type="EMBL" id="DXBF01000009">
    <property type="protein sequence ID" value="HIZ61311.1"/>
    <property type="molecule type" value="Genomic_DNA"/>
</dbReference>
<evidence type="ECO:0000313" key="2">
    <source>
        <dbReference type="Proteomes" id="UP000824105"/>
    </source>
</evidence>
<reference evidence="1" key="1">
    <citation type="journal article" date="2021" name="PeerJ">
        <title>Extensive microbial diversity within the chicken gut microbiome revealed by metagenomics and culture.</title>
        <authorList>
            <person name="Gilroy R."/>
            <person name="Ravi A."/>
            <person name="Getino M."/>
            <person name="Pursley I."/>
            <person name="Horton D.L."/>
            <person name="Alikhan N.F."/>
            <person name="Baker D."/>
            <person name="Gharbi K."/>
            <person name="Hall N."/>
            <person name="Watson M."/>
            <person name="Adriaenssens E.M."/>
            <person name="Foster-Nyarko E."/>
            <person name="Jarju S."/>
            <person name="Secka A."/>
            <person name="Antonio M."/>
            <person name="Oren A."/>
            <person name="Chaudhuri R.R."/>
            <person name="La Ragione R."/>
            <person name="Hildebrand F."/>
            <person name="Pallen M.J."/>
        </authorList>
    </citation>
    <scope>NUCLEOTIDE SEQUENCE</scope>
    <source>
        <strain evidence="1">CHK188-11489</strain>
    </source>
</reference>
<gene>
    <name evidence="1" type="ORF">H9724_00860</name>
</gene>
<evidence type="ECO:0000313" key="1">
    <source>
        <dbReference type="EMBL" id="HIZ61311.1"/>
    </source>
</evidence>
<dbReference type="AlphaFoldDB" id="A0A9D2JNF9"/>
<sequence length="83" mass="8979">MVVLDNGHFFAVAAKEIGLFALQKFAVGQMITQGITAGFQGLRAALKVVSRALKGENPHLFLLFLKEGGVFGVEIRTDILCNM</sequence>
<dbReference type="Proteomes" id="UP000824105">
    <property type="component" value="Unassembled WGS sequence"/>
</dbReference>
<protein>
    <submittedName>
        <fullName evidence="1">Uncharacterized protein</fullName>
    </submittedName>
</protein>
<proteinExistence type="predicted"/>
<reference evidence="1" key="2">
    <citation type="submission" date="2021-04" db="EMBL/GenBank/DDBJ databases">
        <authorList>
            <person name="Gilroy R."/>
        </authorList>
    </citation>
    <scope>NUCLEOTIDE SEQUENCE</scope>
    <source>
        <strain evidence="1">CHK188-11489</strain>
    </source>
</reference>
<organism evidence="1 2">
    <name type="scientific">Candidatus Gemmiger avistercoris</name>
    <dbReference type="NCBI Taxonomy" id="2838606"/>
    <lineage>
        <taxon>Bacteria</taxon>
        <taxon>Bacillati</taxon>
        <taxon>Bacillota</taxon>
        <taxon>Clostridia</taxon>
        <taxon>Eubacteriales</taxon>
        <taxon>Gemmiger</taxon>
    </lineage>
</organism>
<comment type="caution">
    <text evidence="1">The sequence shown here is derived from an EMBL/GenBank/DDBJ whole genome shotgun (WGS) entry which is preliminary data.</text>
</comment>
<accession>A0A9D2JNF9</accession>